<dbReference type="SMART" id="SM00530">
    <property type="entry name" value="HTH_XRE"/>
    <property type="match status" value="1"/>
</dbReference>
<name>A0ABV1ZX13_9ACTN</name>
<evidence type="ECO:0000259" key="1">
    <source>
        <dbReference type="PROSITE" id="PS50943"/>
    </source>
</evidence>
<dbReference type="Pfam" id="PF19054">
    <property type="entry name" value="DUF5753"/>
    <property type="match status" value="1"/>
</dbReference>
<protein>
    <submittedName>
        <fullName evidence="2">Scr1 family TA system antitoxin-like transcriptional regulator</fullName>
    </submittedName>
</protein>
<dbReference type="InterPro" id="IPR043917">
    <property type="entry name" value="DUF5753"/>
</dbReference>
<gene>
    <name evidence="2" type="ORF">ABUK86_17475</name>
</gene>
<dbReference type="EMBL" id="JBEQNB010000009">
    <property type="protein sequence ID" value="MES0835573.1"/>
    <property type="molecule type" value="Genomic_DNA"/>
</dbReference>
<dbReference type="InterPro" id="IPR001387">
    <property type="entry name" value="Cro/C1-type_HTH"/>
</dbReference>
<feature type="domain" description="HTH cro/C1-type" evidence="1">
    <location>
        <begin position="10"/>
        <end position="64"/>
    </location>
</feature>
<organism evidence="2 3">
    <name type="scientific">Nocardiopsis tropica</name>
    <dbReference type="NCBI Taxonomy" id="109330"/>
    <lineage>
        <taxon>Bacteria</taxon>
        <taxon>Bacillati</taxon>
        <taxon>Actinomycetota</taxon>
        <taxon>Actinomycetes</taxon>
        <taxon>Streptosporangiales</taxon>
        <taxon>Nocardiopsidaceae</taxon>
        <taxon>Nocardiopsis</taxon>
    </lineage>
</organism>
<dbReference type="SUPFAM" id="SSF47413">
    <property type="entry name" value="lambda repressor-like DNA-binding domains"/>
    <property type="match status" value="1"/>
</dbReference>
<keyword evidence="3" id="KW-1185">Reference proteome</keyword>
<reference evidence="2 3" key="1">
    <citation type="submission" date="2024-06" db="EMBL/GenBank/DDBJ databases">
        <authorList>
            <person name="Bataeva Y.V."/>
            <person name="Grigorian L.N."/>
            <person name="Solomentsev V.I."/>
        </authorList>
    </citation>
    <scope>NUCLEOTIDE SEQUENCE [LARGE SCALE GENOMIC DNA]</scope>
    <source>
        <strain evidence="3">SCPM-O-B-12605 (RCAM04882)</strain>
    </source>
</reference>
<dbReference type="PROSITE" id="PS50943">
    <property type="entry name" value="HTH_CROC1"/>
    <property type="match status" value="1"/>
</dbReference>
<evidence type="ECO:0000313" key="3">
    <source>
        <dbReference type="Proteomes" id="UP001432401"/>
    </source>
</evidence>
<dbReference type="Pfam" id="PF13560">
    <property type="entry name" value="HTH_31"/>
    <property type="match status" value="1"/>
</dbReference>
<comment type="caution">
    <text evidence="2">The sequence shown here is derived from an EMBL/GenBank/DDBJ whole genome shotgun (WGS) entry which is preliminary data.</text>
</comment>
<dbReference type="Proteomes" id="UP001432401">
    <property type="component" value="Unassembled WGS sequence"/>
</dbReference>
<dbReference type="CDD" id="cd00093">
    <property type="entry name" value="HTH_XRE"/>
    <property type="match status" value="1"/>
</dbReference>
<accession>A0ABV1ZX13</accession>
<dbReference type="Gene3D" id="1.10.260.40">
    <property type="entry name" value="lambda repressor-like DNA-binding domains"/>
    <property type="match status" value="1"/>
</dbReference>
<sequence length="247" mass="27044">MKPPHFPDVLRRHLQISGMTQAALSSHSRVSQASLSRYLSGKTNPTRGAVDALDQALEANGAVLAAWKEEVRDDLPPFLRDGNHLEGVATRIDLVSTVVVPGLLWCPAYAELIYRAGRKVKDIERLARIRSERLSQLSTDVCAVFPTMALTGVPTAVRADQINHLLSLPEHVRIHLLPEGTLLLGIPGPFTLFRLGDGREVAMSDHLDGDAVYGDTILPRVRELVRDAYALALPPMASTEKLRGLMP</sequence>
<dbReference type="RefSeq" id="WP_352984490.1">
    <property type="nucleotide sequence ID" value="NZ_JBEQNA010000011.1"/>
</dbReference>
<dbReference type="InterPro" id="IPR010982">
    <property type="entry name" value="Lambda_DNA-bd_dom_sf"/>
</dbReference>
<evidence type="ECO:0000313" key="2">
    <source>
        <dbReference type="EMBL" id="MES0835573.1"/>
    </source>
</evidence>
<proteinExistence type="predicted"/>